<dbReference type="OrthoDB" id="5832102at2759"/>
<proteinExistence type="predicted"/>
<dbReference type="InterPro" id="IPR001584">
    <property type="entry name" value="Integrase_cat-core"/>
</dbReference>
<comment type="caution">
    <text evidence="3">The sequence shown here is derived from an EMBL/GenBank/DDBJ whole genome shotgun (WGS) entry which is preliminary data.</text>
</comment>
<keyword evidence="4" id="KW-1185">Reference proteome</keyword>
<dbReference type="InterPro" id="IPR012337">
    <property type="entry name" value="RNaseH-like_sf"/>
</dbReference>
<dbReference type="PROSITE" id="PS50994">
    <property type="entry name" value="INTEGRASE"/>
    <property type="match status" value="1"/>
</dbReference>
<dbReference type="GO" id="GO:0003676">
    <property type="term" value="F:nucleic acid binding"/>
    <property type="evidence" value="ECO:0007669"/>
    <property type="project" value="InterPro"/>
</dbReference>
<evidence type="ECO:0000313" key="4">
    <source>
        <dbReference type="Proteomes" id="UP000024635"/>
    </source>
</evidence>
<accession>A0A016RU04</accession>
<dbReference type="Gene3D" id="3.30.420.10">
    <property type="entry name" value="Ribonuclease H-like superfamily/Ribonuclease H"/>
    <property type="match status" value="1"/>
</dbReference>
<dbReference type="AlphaFoldDB" id="A0A016RU04"/>
<dbReference type="PANTHER" id="PTHR37984:SF5">
    <property type="entry name" value="PROTEIN NYNRIN-LIKE"/>
    <property type="match status" value="1"/>
</dbReference>
<evidence type="ECO:0000256" key="1">
    <source>
        <dbReference type="SAM" id="MobiDB-lite"/>
    </source>
</evidence>
<reference evidence="4" key="1">
    <citation type="journal article" date="2015" name="Nat. Genet.">
        <title>The genome and transcriptome of the zoonotic hookworm Ancylostoma ceylanicum identify infection-specific gene families.</title>
        <authorList>
            <person name="Schwarz E.M."/>
            <person name="Hu Y."/>
            <person name="Antoshechkin I."/>
            <person name="Miller M.M."/>
            <person name="Sternberg P.W."/>
            <person name="Aroian R.V."/>
        </authorList>
    </citation>
    <scope>NUCLEOTIDE SEQUENCE</scope>
    <source>
        <strain evidence="4">HY135</strain>
    </source>
</reference>
<evidence type="ECO:0000313" key="3">
    <source>
        <dbReference type="EMBL" id="EYB81537.1"/>
    </source>
</evidence>
<organism evidence="3 4">
    <name type="scientific">Ancylostoma ceylanicum</name>
    <dbReference type="NCBI Taxonomy" id="53326"/>
    <lineage>
        <taxon>Eukaryota</taxon>
        <taxon>Metazoa</taxon>
        <taxon>Ecdysozoa</taxon>
        <taxon>Nematoda</taxon>
        <taxon>Chromadorea</taxon>
        <taxon>Rhabditida</taxon>
        <taxon>Rhabditina</taxon>
        <taxon>Rhabditomorpha</taxon>
        <taxon>Strongyloidea</taxon>
        <taxon>Ancylostomatidae</taxon>
        <taxon>Ancylostomatinae</taxon>
        <taxon>Ancylostoma</taxon>
    </lineage>
</organism>
<sequence>MNCIFTSATIAVMKKIFARFGNPQTLVTGNETQFTSAPFLRFCRSRGITHVRSPPFQPQFNGQAERFVDTFTRGLAELKGEEPTGNALLTFLMFNSMPIWTKILVASRKLPGTQTSHRARLDQSVSRRSRWTTRRQDGSSLQPPPWSTSPPLRSRRCCICHGLPRTEIYLDAWLRRTPHRQRYVHRLLCRSAYGTATSTNYGHEAALLQSTNFWTCSICHCSAPEPIPTTRRQKTQRTFRRRLFNAPHANAERQTDSTLTQQRRRTHSLKGEVL</sequence>
<dbReference type="Proteomes" id="UP000024635">
    <property type="component" value="Unassembled WGS sequence"/>
</dbReference>
<dbReference type="EMBL" id="JARK01001716">
    <property type="protein sequence ID" value="EYB81537.1"/>
    <property type="molecule type" value="Genomic_DNA"/>
</dbReference>
<dbReference type="InterPro" id="IPR036397">
    <property type="entry name" value="RNaseH_sf"/>
</dbReference>
<dbReference type="SUPFAM" id="SSF53098">
    <property type="entry name" value="Ribonuclease H-like"/>
    <property type="match status" value="1"/>
</dbReference>
<evidence type="ECO:0000259" key="2">
    <source>
        <dbReference type="PROSITE" id="PS50994"/>
    </source>
</evidence>
<feature type="domain" description="Integrase catalytic" evidence="2">
    <location>
        <begin position="1"/>
        <end position="125"/>
    </location>
</feature>
<name>A0A016RU04_9BILA</name>
<feature type="region of interest" description="Disordered" evidence="1">
    <location>
        <begin position="115"/>
        <end position="152"/>
    </location>
</feature>
<protein>
    <recommendedName>
        <fullName evidence="2">Integrase catalytic domain-containing protein</fullName>
    </recommendedName>
</protein>
<dbReference type="GO" id="GO:0015074">
    <property type="term" value="P:DNA integration"/>
    <property type="evidence" value="ECO:0007669"/>
    <property type="project" value="InterPro"/>
</dbReference>
<dbReference type="InterPro" id="IPR050951">
    <property type="entry name" value="Retrovirus_Pol_polyprotein"/>
</dbReference>
<gene>
    <name evidence="3" type="primary">Acey_s0380.g341</name>
    <name evidence="3" type="ORF">Y032_0380g341</name>
</gene>
<dbReference type="PANTHER" id="PTHR37984">
    <property type="entry name" value="PROTEIN CBG26694"/>
    <property type="match status" value="1"/>
</dbReference>
<feature type="region of interest" description="Disordered" evidence="1">
    <location>
        <begin position="244"/>
        <end position="274"/>
    </location>
</feature>
<dbReference type="STRING" id="53326.A0A016RU04"/>